<dbReference type="AlphaFoldDB" id="A0AAJ2UK06"/>
<dbReference type="InterPro" id="IPR036291">
    <property type="entry name" value="NAD(P)-bd_dom_sf"/>
</dbReference>
<dbReference type="PANTHER" id="PTHR48079:SF6">
    <property type="entry name" value="NAD(P)-BINDING DOMAIN-CONTAINING PROTEIN-RELATED"/>
    <property type="match status" value="1"/>
</dbReference>
<dbReference type="GO" id="GO:0005737">
    <property type="term" value="C:cytoplasm"/>
    <property type="evidence" value="ECO:0007669"/>
    <property type="project" value="TreeGrafter"/>
</dbReference>
<dbReference type="GO" id="GO:0004029">
    <property type="term" value="F:aldehyde dehydrogenase (NAD+) activity"/>
    <property type="evidence" value="ECO:0007669"/>
    <property type="project" value="TreeGrafter"/>
</dbReference>
<feature type="domain" description="Ketoreductase" evidence="1">
    <location>
        <begin position="2"/>
        <end position="174"/>
    </location>
</feature>
<dbReference type="SUPFAM" id="SSF51735">
    <property type="entry name" value="NAD(P)-binding Rossmann-fold domains"/>
    <property type="match status" value="1"/>
</dbReference>
<comment type="caution">
    <text evidence="2">The sequence shown here is derived from an EMBL/GenBank/DDBJ whole genome shotgun (WGS) entry which is preliminary data.</text>
</comment>
<dbReference type="InterPro" id="IPR051783">
    <property type="entry name" value="NAD(P)-dependent_oxidoreduct"/>
</dbReference>
<dbReference type="EMBL" id="JARAWN010000023">
    <property type="protein sequence ID" value="MDX3129434.1"/>
    <property type="molecule type" value="Genomic_DNA"/>
</dbReference>
<dbReference type="PANTHER" id="PTHR48079">
    <property type="entry name" value="PROTEIN YEEZ"/>
    <property type="match status" value="1"/>
</dbReference>
<proteinExistence type="predicted"/>
<name>A0AAJ2UK06_9ACTN</name>
<dbReference type="Proteomes" id="UP001273589">
    <property type="component" value="Unassembled WGS sequence"/>
</dbReference>
<evidence type="ECO:0000313" key="2">
    <source>
        <dbReference type="EMBL" id="MDX3129434.1"/>
    </source>
</evidence>
<gene>
    <name evidence="2" type="ORF">PV367_06355</name>
</gene>
<dbReference type="Gene3D" id="3.40.50.720">
    <property type="entry name" value="NAD(P)-binding Rossmann-like Domain"/>
    <property type="match status" value="1"/>
</dbReference>
<evidence type="ECO:0000259" key="1">
    <source>
        <dbReference type="SMART" id="SM00822"/>
    </source>
</evidence>
<dbReference type="SMART" id="SM00822">
    <property type="entry name" value="PKS_KR"/>
    <property type="match status" value="1"/>
</dbReference>
<dbReference type="InterPro" id="IPR001509">
    <property type="entry name" value="Epimerase_deHydtase"/>
</dbReference>
<evidence type="ECO:0000313" key="3">
    <source>
        <dbReference type="Proteomes" id="UP001273589"/>
    </source>
</evidence>
<dbReference type="InterPro" id="IPR057326">
    <property type="entry name" value="KR_dom"/>
</dbReference>
<accession>A0AAJ2UK06</accession>
<dbReference type="RefSeq" id="WP_319689955.1">
    <property type="nucleotide sequence ID" value="NZ_JARAWN010000023.1"/>
</dbReference>
<reference evidence="2" key="1">
    <citation type="journal article" date="2023" name="Microb. Genom.">
        <title>Mesoterricola silvestris gen. nov., sp. nov., Mesoterricola sediminis sp. nov., Geothrix oryzae sp. nov., Geothrix edaphica sp. nov., Geothrix rubra sp. nov., and Geothrix limicola sp. nov., six novel members of Acidobacteriota isolated from soils.</title>
        <authorList>
            <person name="Weisberg A.J."/>
            <person name="Pearce E."/>
            <person name="Kramer C.G."/>
            <person name="Chang J.H."/>
            <person name="Clarke C.R."/>
        </authorList>
    </citation>
    <scope>NUCLEOTIDE SEQUENCE</scope>
    <source>
        <strain evidence="2">ND06-05F</strain>
    </source>
</reference>
<sequence>MTRVLITGASGSLGSAFARHLIESGADVVCMLRPGEGPGGLEHHLHRCEIRRGDVTDLASLETALEGIDEVYHFAGIAITLNKLRSLMEQVNVEGCANLVKAATTAGVRRIVHASSISAIGYPPPGEIADEHFDISRSSCVNSYMITKRAGERELLRGWRTGGPEVVIVNLSACIAPYSDRRYGWAMLIESARQNKLVAYPLGGAAFTSIDDMNFGMRAAMERGTPGTRYIVSSVNLTYRELFHQVSEVVGCAPPKRAVPDTVVRAAGRVGAVVAAMRKDPLRSPFLVPENAALSVNRLFYNTCRAQRELGFRPTSLRDSIASVDNWLTELEVDGLISALGSEGRRGSALRSVADHD</sequence>
<dbReference type="Pfam" id="PF01370">
    <property type="entry name" value="Epimerase"/>
    <property type="match status" value="1"/>
</dbReference>
<protein>
    <submittedName>
        <fullName evidence="2">SDR family NAD(P)-dependent oxidoreductase</fullName>
    </submittedName>
</protein>
<organism evidence="2 3">
    <name type="scientific">Streptomyces europaeiscabiei</name>
    <dbReference type="NCBI Taxonomy" id="146819"/>
    <lineage>
        <taxon>Bacteria</taxon>
        <taxon>Bacillati</taxon>
        <taxon>Actinomycetota</taxon>
        <taxon>Actinomycetes</taxon>
        <taxon>Kitasatosporales</taxon>
        <taxon>Streptomycetaceae</taxon>
        <taxon>Streptomyces</taxon>
    </lineage>
</organism>